<keyword evidence="9 17" id="KW-0735">Signal-anchor</keyword>
<evidence type="ECO:0000256" key="11">
    <source>
        <dbReference type="ARBA" id="ARBA00023034"/>
    </source>
</evidence>
<evidence type="ECO:0000256" key="17">
    <source>
        <dbReference type="RuleBase" id="RU368119"/>
    </source>
</evidence>
<evidence type="ECO:0000256" key="16">
    <source>
        <dbReference type="ARBA" id="ARBA00049045"/>
    </source>
</evidence>
<comment type="cofactor">
    <cofactor evidence="17">
        <name>Mn(2+)</name>
        <dbReference type="ChEBI" id="CHEBI:29035"/>
    </cofactor>
    <text evidence="17">The manganese ion interacts primarily with the substrate UDP-N-acetylglucosamine.</text>
</comment>
<dbReference type="PANTHER" id="PTHR46396">
    <property type="entry name" value="PROTEIN O-LINKED-MANNOSE BETA-1,2-N-ACETYLGLUCOSAMINYLTRANSFERASE 1"/>
    <property type="match status" value="1"/>
</dbReference>
<comment type="pathway">
    <text evidence="2 17">Protein modification; protein glycosylation.</text>
</comment>
<keyword evidence="4" id="KW-0597">Phosphoprotein</keyword>
<dbReference type="OrthoDB" id="440755at2759"/>
<keyword evidence="8 17" id="KW-0479">Metal-binding</keyword>
<keyword evidence="11 17" id="KW-0333">Golgi apparatus</keyword>
<keyword evidence="7 17" id="KW-0812">Transmembrane</keyword>
<proteinExistence type="inferred from homology"/>
<evidence type="ECO:0000256" key="10">
    <source>
        <dbReference type="ARBA" id="ARBA00022989"/>
    </source>
</evidence>
<dbReference type="GO" id="GO:0016266">
    <property type="term" value="P:protein O-linked glycosylation via N-acetyl-galactosamine"/>
    <property type="evidence" value="ECO:0007669"/>
    <property type="project" value="TreeGrafter"/>
</dbReference>
<dbReference type="GO" id="GO:0030145">
    <property type="term" value="F:manganese ion binding"/>
    <property type="evidence" value="ECO:0007669"/>
    <property type="project" value="UniProtKB-UniRule"/>
</dbReference>
<keyword evidence="5 17" id="KW-0328">Glycosyltransferase</keyword>
<dbReference type="GO" id="GO:0047223">
    <property type="term" value="F:beta-1,3-galactosyl-O-glycosyl-glycoprotein beta-1,3-N-acetylglucosaminyltransferase activity"/>
    <property type="evidence" value="ECO:0007669"/>
    <property type="project" value="TreeGrafter"/>
</dbReference>
<evidence type="ECO:0000256" key="3">
    <source>
        <dbReference type="ARBA" id="ARBA00006492"/>
    </source>
</evidence>
<dbReference type="Gene3D" id="3.90.550.10">
    <property type="entry name" value="Spore Coat Polysaccharide Biosynthesis Protein SpsA, Chain A"/>
    <property type="match status" value="2"/>
</dbReference>
<keyword evidence="12 17" id="KW-0472">Membrane</keyword>
<keyword evidence="20" id="KW-1185">Reference proteome</keyword>
<evidence type="ECO:0000256" key="4">
    <source>
        <dbReference type="ARBA" id="ARBA00022553"/>
    </source>
</evidence>
<dbReference type="GO" id="GO:0000139">
    <property type="term" value="C:Golgi membrane"/>
    <property type="evidence" value="ECO:0007669"/>
    <property type="project" value="UniProtKB-SubCell"/>
</dbReference>
<keyword evidence="6" id="KW-0808">Transferase</keyword>
<dbReference type="EMBL" id="PZQS01000010">
    <property type="protein sequence ID" value="PVD23743.1"/>
    <property type="molecule type" value="Genomic_DNA"/>
</dbReference>
<dbReference type="EC" id="2.4.1.-" evidence="17"/>
<evidence type="ECO:0000256" key="8">
    <source>
        <dbReference type="ARBA" id="ARBA00022723"/>
    </source>
</evidence>
<gene>
    <name evidence="19" type="ORF">C0Q70_17016</name>
</gene>
<dbReference type="CDD" id="cd13937">
    <property type="entry name" value="PANDER_GnT-1_2_like"/>
    <property type="match status" value="1"/>
</dbReference>
<evidence type="ECO:0000256" key="5">
    <source>
        <dbReference type="ARBA" id="ARBA00022676"/>
    </source>
</evidence>
<comment type="function">
    <text evidence="17">Participates in O-mannosyl glycosylation by catalyzing the addition of N-acetylglucosamine to O-linked mannose on glycoproteins. Catalyzes the synthesis of the GlcNAc(beta1-2)Man(alpha1-)O-Ser/Thr moiety on alpha-dystroglycan and other O-mannosylated proteins, providing the necessary basis for the addition of further carbohydrate moieties. Is specific for alpha linked terminal mannose.</text>
</comment>
<feature type="domain" description="ILEI/PANDER" evidence="18">
    <location>
        <begin position="111"/>
        <end position="200"/>
    </location>
</feature>
<evidence type="ECO:0000259" key="18">
    <source>
        <dbReference type="Pfam" id="PF15711"/>
    </source>
</evidence>
<dbReference type="InterPro" id="IPR004139">
    <property type="entry name" value="Glyco_trans_13"/>
</dbReference>
<evidence type="ECO:0000256" key="13">
    <source>
        <dbReference type="ARBA" id="ARBA00023157"/>
    </source>
</evidence>
<keyword evidence="14 17" id="KW-0464">Manganese</keyword>
<dbReference type="InterPro" id="IPR039477">
    <property type="entry name" value="ILEI/PANDER_dom"/>
</dbReference>
<evidence type="ECO:0000256" key="7">
    <source>
        <dbReference type="ARBA" id="ARBA00022692"/>
    </source>
</evidence>
<protein>
    <recommendedName>
        <fullName evidence="17">Protein O-linked-mannose beta-1,2-N-acetylglucosaminyltransferase</fullName>
        <shortName evidence="17">POMGnT1</shortName>
        <ecNumber evidence="17">2.4.1.-</ecNumber>
    </recommendedName>
</protein>
<dbReference type="AlphaFoldDB" id="A0A2T7NRH2"/>
<comment type="domain">
    <text evidence="17">The stem domain mediates specific interaction with beta-linked N-acetylglucosamine moieties of O-glycosylated proteins. It also interacts with its product, N-acetyl-beta-D-glucosaminyl-(1-&gt;2)-O-alpha-D-mannosylprotein.</text>
</comment>
<dbReference type="Proteomes" id="UP000245119">
    <property type="component" value="Linkage Group LG10"/>
</dbReference>
<feature type="transmembrane region" description="Helical" evidence="17">
    <location>
        <begin position="40"/>
        <end position="61"/>
    </location>
</feature>
<dbReference type="InterPro" id="IPR029044">
    <property type="entry name" value="Nucleotide-diphossugar_trans"/>
</dbReference>
<comment type="similarity">
    <text evidence="3 17">Belongs to the glycosyltransferase 13 family.</text>
</comment>
<dbReference type="SUPFAM" id="SSF53448">
    <property type="entry name" value="Nucleotide-diphospho-sugar transferases"/>
    <property type="match status" value="1"/>
</dbReference>
<organism evidence="19 20">
    <name type="scientific">Pomacea canaliculata</name>
    <name type="common">Golden apple snail</name>
    <dbReference type="NCBI Taxonomy" id="400727"/>
    <lineage>
        <taxon>Eukaryota</taxon>
        <taxon>Metazoa</taxon>
        <taxon>Spiralia</taxon>
        <taxon>Lophotrochozoa</taxon>
        <taxon>Mollusca</taxon>
        <taxon>Gastropoda</taxon>
        <taxon>Caenogastropoda</taxon>
        <taxon>Architaenioglossa</taxon>
        <taxon>Ampullarioidea</taxon>
        <taxon>Ampullariidae</taxon>
        <taxon>Pomacea</taxon>
    </lineage>
</organism>
<comment type="caution">
    <text evidence="19">The sequence shown here is derived from an EMBL/GenBank/DDBJ whole genome shotgun (WGS) entry which is preliminary data.</text>
</comment>
<comment type="catalytic activity">
    <reaction evidence="16 17">
        <text>3-O-(alpha-D-mannosyl)-L-threonyl-[protein] + UDP-N-acetyl-alpha-D-glucosamine = 3-O-(N-acetyl-beta-D-glucosaminyl-(1-&gt;2)-alpha-D-mannosyl)-L-threonyl-[protein] + UDP + H(+)</text>
        <dbReference type="Rhea" id="RHEA:54128"/>
        <dbReference type="Rhea" id="RHEA-COMP:13547"/>
        <dbReference type="Rhea" id="RHEA-COMP:13802"/>
        <dbReference type="ChEBI" id="CHEBI:15378"/>
        <dbReference type="ChEBI" id="CHEBI:57705"/>
        <dbReference type="ChEBI" id="CHEBI:58223"/>
        <dbReference type="ChEBI" id="CHEBI:137323"/>
        <dbReference type="ChEBI" id="CHEBI:138067"/>
    </reaction>
</comment>
<dbReference type="InterPro" id="IPR052463">
    <property type="entry name" value="O-linked_mannose_GnT"/>
</dbReference>
<name>A0A2T7NRH2_POMCA</name>
<dbReference type="Pfam" id="PF03071">
    <property type="entry name" value="GNT-I"/>
    <property type="match status" value="2"/>
</dbReference>
<dbReference type="Pfam" id="PF15711">
    <property type="entry name" value="ILEI"/>
    <property type="match status" value="1"/>
</dbReference>
<dbReference type="InterPro" id="IPR039474">
    <property type="entry name" value="POMGNT1_PANDER-like"/>
</dbReference>
<evidence type="ECO:0000256" key="14">
    <source>
        <dbReference type="ARBA" id="ARBA00023211"/>
    </source>
</evidence>
<reference evidence="19 20" key="1">
    <citation type="submission" date="2018-04" db="EMBL/GenBank/DDBJ databases">
        <title>The genome of golden apple snail Pomacea canaliculata provides insight into stress tolerance and invasive adaptation.</title>
        <authorList>
            <person name="Liu C."/>
            <person name="Liu B."/>
            <person name="Ren Y."/>
            <person name="Zhang Y."/>
            <person name="Wang H."/>
            <person name="Li S."/>
            <person name="Jiang F."/>
            <person name="Yin L."/>
            <person name="Zhang G."/>
            <person name="Qian W."/>
            <person name="Fan W."/>
        </authorList>
    </citation>
    <scope>NUCLEOTIDE SEQUENCE [LARGE SCALE GENOMIC DNA]</scope>
    <source>
        <strain evidence="19">SZHN2017</strain>
        <tissue evidence="19">Muscle</tissue>
    </source>
</reference>
<dbReference type="PROSITE" id="PS52031">
    <property type="entry name" value="GG_LECTIN"/>
    <property type="match status" value="1"/>
</dbReference>
<accession>A0A2T7NRH2</accession>
<evidence type="ECO:0000256" key="15">
    <source>
        <dbReference type="ARBA" id="ARBA00046887"/>
    </source>
</evidence>
<evidence type="ECO:0000313" key="19">
    <source>
        <dbReference type="EMBL" id="PVD23743.1"/>
    </source>
</evidence>
<comment type="subcellular location">
    <subcellularLocation>
        <location evidence="1 17">Golgi apparatus membrane</location>
        <topology evidence="1 17">Single-pass type II membrane protein</topology>
    </subcellularLocation>
</comment>
<dbReference type="STRING" id="400727.A0A2T7NRH2"/>
<evidence type="ECO:0000256" key="2">
    <source>
        <dbReference type="ARBA" id="ARBA00004922"/>
    </source>
</evidence>
<evidence type="ECO:0000256" key="9">
    <source>
        <dbReference type="ARBA" id="ARBA00022968"/>
    </source>
</evidence>
<sequence length="595" mass="67984">MEGWIPNPNAKPFIPKKKRLSSRFPGLMIDFRRQRCFTKCVQAGLVVVLLVTVVINITFIVDTSRRLKDTAPQTSKDGVIVMGVDRIPKLGNKERTVSVEVLHDEGFEVNRGIHVIVLNQATGSVMAKRVFDTYSQQEDDSMVLFLNMVSQGRILVFTIKDEGSFQLKQGAREFLKNLGSEFIAKLGWRDMWAFVTKKGGNKIAEGHNKSSNLTSWGEKVVLETHIPLSDGSESDCEWLNDEVSRRRRSFCSKVEGYGSVCACDDPAPITFSPDELPGNTLKDVPVAVIASDRPHYLYRMLRTLLSAPGADPKMVTVFIDGYFEEPLAVTQLFGLRGIQHTPLGVKNARISQHYKASLTATFSLYPESEFAIIVEEDLDASPDFFNYFSQTRHLLETDESLYCVSAWNDQLWDWDMWMRTGYIRKERECIIPDVSRTFHFGSKGLNMNPYFQDLYFKKHSIVTHAGIKLKDLDKMKKEPYEDLVKQLLRSAKVLDHSLDPCSEEFIPPKESNSKDDPYLMFMHMETATDYTVWKYIAKCYHIWDLDVRGFHKSMWRLFLKGNHIIMVGHPASVYSELMPSDIQPIRVNITQPAKS</sequence>
<dbReference type="UniPathway" id="UPA00378"/>
<keyword evidence="10 17" id="KW-1133">Transmembrane helix</keyword>
<evidence type="ECO:0000256" key="1">
    <source>
        <dbReference type="ARBA" id="ARBA00004323"/>
    </source>
</evidence>
<keyword evidence="13" id="KW-1015">Disulfide bond</keyword>
<dbReference type="PANTHER" id="PTHR46396:SF1">
    <property type="entry name" value="PROTEIN O-LINKED-MANNOSE BETA-1,2-N-ACETYLGLUCOSAMINYLTRANSFERASE 1"/>
    <property type="match status" value="1"/>
</dbReference>
<comment type="subunit">
    <text evidence="15">Interacts with DAG1 (via O-linked mannose moiety). Interacts (via transmembrane domain) with FKTN; the interaction is direct and is required for normal location in Golgi membranes.</text>
</comment>
<evidence type="ECO:0000256" key="12">
    <source>
        <dbReference type="ARBA" id="ARBA00023136"/>
    </source>
</evidence>
<evidence type="ECO:0000256" key="6">
    <source>
        <dbReference type="ARBA" id="ARBA00022679"/>
    </source>
</evidence>
<evidence type="ECO:0000313" key="20">
    <source>
        <dbReference type="Proteomes" id="UP000245119"/>
    </source>
</evidence>